<sequence>MQAKLDAMSITVTQKTGVVVARIHLRLDQIVKETIMIASKVQASLKAISTSLSSKFEEMSTTIVNTITYFLRPR</sequence>
<organism evidence="1 2">
    <name type="scientific">Solanum pinnatisectum</name>
    <name type="common">tansyleaf nightshade</name>
    <dbReference type="NCBI Taxonomy" id="50273"/>
    <lineage>
        <taxon>Eukaryota</taxon>
        <taxon>Viridiplantae</taxon>
        <taxon>Streptophyta</taxon>
        <taxon>Embryophyta</taxon>
        <taxon>Tracheophyta</taxon>
        <taxon>Spermatophyta</taxon>
        <taxon>Magnoliopsida</taxon>
        <taxon>eudicotyledons</taxon>
        <taxon>Gunneridae</taxon>
        <taxon>Pentapetalae</taxon>
        <taxon>asterids</taxon>
        <taxon>lamiids</taxon>
        <taxon>Solanales</taxon>
        <taxon>Solanaceae</taxon>
        <taxon>Solanoideae</taxon>
        <taxon>Solaneae</taxon>
        <taxon>Solanum</taxon>
    </lineage>
</organism>
<evidence type="ECO:0000313" key="1">
    <source>
        <dbReference type="EMBL" id="KAK4708605.1"/>
    </source>
</evidence>
<reference evidence="1 2" key="1">
    <citation type="submission" date="2023-10" db="EMBL/GenBank/DDBJ databases">
        <title>Genome-Wide Identification Analysis in wild type Solanum Pinnatisectum Reveals Some Genes Defensing Phytophthora Infestans.</title>
        <authorList>
            <person name="Sun C."/>
        </authorList>
    </citation>
    <scope>NUCLEOTIDE SEQUENCE [LARGE SCALE GENOMIC DNA]</scope>
    <source>
        <strain evidence="1">LQN</strain>
        <tissue evidence="1">Leaf</tissue>
    </source>
</reference>
<comment type="caution">
    <text evidence="1">The sequence shown here is derived from an EMBL/GenBank/DDBJ whole genome shotgun (WGS) entry which is preliminary data.</text>
</comment>
<accession>A0AAV9K7T4</accession>
<proteinExistence type="predicted"/>
<dbReference type="Proteomes" id="UP001311915">
    <property type="component" value="Unassembled WGS sequence"/>
</dbReference>
<protein>
    <submittedName>
        <fullName evidence="1">Uncharacterized protein</fullName>
    </submittedName>
</protein>
<gene>
    <name evidence="1" type="ORF">R3W88_029530</name>
</gene>
<keyword evidence="2" id="KW-1185">Reference proteome</keyword>
<dbReference type="EMBL" id="JAWPEI010000012">
    <property type="protein sequence ID" value="KAK4708605.1"/>
    <property type="molecule type" value="Genomic_DNA"/>
</dbReference>
<evidence type="ECO:0000313" key="2">
    <source>
        <dbReference type="Proteomes" id="UP001311915"/>
    </source>
</evidence>
<name>A0AAV9K7T4_9SOLN</name>
<dbReference type="AlphaFoldDB" id="A0AAV9K7T4"/>